<feature type="domain" description="Carboxymuconolactone decarboxylase-like" evidence="1">
    <location>
        <begin position="43"/>
        <end position="116"/>
    </location>
</feature>
<dbReference type="PANTHER" id="PTHR33570">
    <property type="entry name" value="4-CARBOXYMUCONOLACTONE DECARBOXYLASE FAMILY PROTEIN"/>
    <property type="match status" value="1"/>
</dbReference>
<dbReference type="PANTHER" id="PTHR33570:SF2">
    <property type="entry name" value="CARBOXYMUCONOLACTONE DECARBOXYLASE-LIKE DOMAIN-CONTAINING PROTEIN"/>
    <property type="match status" value="1"/>
</dbReference>
<dbReference type="KEGG" id="dmm:dnm_014580"/>
<dbReference type="InterPro" id="IPR029032">
    <property type="entry name" value="AhpD-like"/>
</dbReference>
<evidence type="ECO:0000313" key="2">
    <source>
        <dbReference type="EMBL" id="QTA85448.1"/>
    </source>
</evidence>
<dbReference type="RefSeq" id="WP_207681510.1">
    <property type="nucleotide sequence ID" value="NZ_CP061800.1"/>
</dbReference>
<dbReference type="InterPro" id="IPR052512">
    <property type="entry name" value="4CMD/NDH-1_regulator"/>
</dbReference>
<dbReference type="EMBL" id="CP061800">
    <property type="protein sequence ID" value="QTA85448.1"/>
    <property type="molecule type" value="Genomic_DNA"/>
</dbReference>
<keyword evidence="3" id="KW-1185">Reference proteome</keyword>
<accession>A0A975BHL7</accession>
<evidence type="ECO:0000313" key="3">
    <source>
        <dbReference type="Proteomes" id="UP000663722"/>
    </source>
</evidence>
<evidence type="ECO:0000259" key="1">
    <source>
        <dbReference type="Pfam" id="PF02627"/>
    </source>
</evidence>
<dbReference type="Pfam" id="PF02627">
    <property type="entry name" value="CMD"/>
    <property type="match status" value="1"/>
</dbReference>
<sequence>MSKELVEKTQKTAALYFKDVTDEKPFDLWRAFDKDLGKDLSLFITGQMYAREKIPHKTRQLVTIATLTALSRVDELKLHIQAALNVGCTPEEIAEVIFQTFTYGGIPTVNSALKTLRTVLEEKGMWPLS</sequence>
<protein>
    <submittedName>
        <fullName evidence="2">Carboxymuconolactone decarboxylase family protein</fullName>
    </submittedName>
</protein>
<reference evidence="2" key="1">
    <citation type="journal article" date="2021" name="Microb. Physiol.">
        <title>Proteogenomic Insights into the Physiology of Marine, Sulfate-Reducing, Filamentous Desulfonema limicola and Desulfonema magnum.</title>
        <authorList>
            <person name="Schnaars V."/>
            <person name="Wohlbrand L."/>
            <person name="Scheve S."/>
            <person name="Hinrichs C."/>
            <person name="Reinhardt R."/>
            <person name="Rabus R."/>
        </authorList>
    </citation>
    <scope>NUCLEOTIDE SEQUENCE</scope>
    <source>
        <strain evidence="2">4be13</strain>
    </source>
</reference>
<dbReference type="SUPFAM" id="SSF69118">
    <property type="entry name" value="AhpD-like"/>
    <property type="match status" value="1"/>
</dbReference>
<dbReference type="Proteomes" id="UP000663722">
    <property type="component" value="Chromosome"/>
</dbReference>
<dbReference type="GO" id="GO:0051920">
    <property type="term" value="F:peroxiredoxin activity"/>
    <property type="evidence" value="ECO:0007669"/>
    <property type="project" value="InterPro"/>
</dbReference>
<dbReference type="InterPro" id="IPR003779">
    <property type="entry name" value="CMD-like"/>
</dbReference>
<proteinExistence type="predicted"/>
<name>A0A975BHL7_9BACT</name>
<organism evidence="2 3">
    <name type="scientific">Desulfonema magnum</name>
    <dbReference type="NCBI Taxonomy" id="45655"/>
    <lineage>
        <taxon>Bacteria</taxon>
        <taxon>Pseudomonadati</taxon>
        <taxon>Thermodesulfobacteriota</taxon>
        <taxon>Desulfobacteria</taxon>
        <taxon>Desulfobacterales</taxon>
        <taxon>Desulfococcaceae</taxon>
        <taxon>Desulfonema</taxon>
    </lineage>
</organism>
<dbReference type="AlphaFoldDB" id="A0A975BHL7"/>
<gene>
    <name evidence="2" type="ORF">dnm_014580</name>
</gene>
<dbReference type="Gene3D" id="1.20.1290.10">
    <property type="entry name" value="AhpD-like"/>
    <property type="match status" value="1"/>
</dbReference>